<evidence type="ECO:0000256" key="1">
    <source>
        <dbReference type="SAM" id="Phobius"/>
    </source>
</evidence>
<keyword evidence="1" id="KW-0812">Transmembrane</keyword>
<evidence type="ECO:0008006" key="4">
    <source>
        <dbReference type="Google" id="ProtNLM"/>
    </source>
</evidence>
<reference evidence="2 3" key="1">
    <citation type="journal article" date="2024" name="BMC Genomics">
        <title>De novo assembly and annotation of Popillia japonica's genome with initial clues to its potential as an invasive pest.</title>
        <authorList>
            <person name="Cucini C."/>
            <person name="Boschi S."/>
            <person name="Funari R."/>
            <person name="Cardaioli E."/>
            <person name="Iannotti N."/>
            <person name="Marturano G."/>
            <person name="Paoli F."/>
            <person name="Bruttini M."/>
            <person name="Carapelli A."/>
            <person name="Frati F."/>
            <person name="Nardi F."/>
        </authorList>
    </citation>
    <scope>NUCLEOTIDE SEQUENCE [LARGE SCALE GENOMIC DNA]</scope>
    <source>
        <strain evidence="2">DMR45628</strain>
    </source>
</reference>
<evidence type="ECO:0000313" key="2">
    <source>
        <dbReference type="EMBL" id="KAK9718201.1"/>
    </source>
</evidence>
<gene>
    <name evidence="2" type="ORF">QE152_g23286</name>
</gene>
<keyword evidence="3" id="KW-1185">Reference proteome</keyword>
<proteinExistence type="predicted"/>
<comment type="caution">
    <text evidence="2">The sequence shown here is derived from an EMBL/GenBank/DDBJ whole genome shotgun (WGS) entry which is preliminary data.</text>
</comment>
<feature type="transmembrane region" description="Helical" evidence="1">
    <location>
        <begin position="240"/>
        <end position="262"/>
    </location>
</feature>
<evidence type="ECO:0000313" key="3">
    <source>
        <dbReference type="Proteomes" id="UP001458880"/>
    </source>
</evidence>
<keyword evidence="1" id="KW-0472">Membrane</keyword>
<keyword evidence="1" id="KW-1133">Transmembrane helix</keyword>
<dbReference type="Proteomes" id="UP001458880">
    <property type="component" value="Unassembled WGS sequence"/>
</dbReference>
<dbReference type="AlphaFoldDB" id="A0AAW1KHI8"/>
<feature type="transmembrane region" description="Helical" evidence="1">
    <location>
        <begin position="33"/>
        <end position="54"/>
    </location>
</feature>
<accession>A0AAW1KHI8</accession>
<protein>
    <recommendedName>
        <fullName evidence="4">Gustatory receptor</fullName>
    </recommendedName>
</protein>
<organism evidence="2 3">
    <name type="scientific">Popillia japonica</name>
    <name type="common">Japanese beetle</name>
    <dbReference type="NCBI Taxonomy" id="7064"/>
    <lineage>
        <taxon>Eukaryota</taxon>
        <taxon>Metazoa</taxon>
        <taxon>Ecdysozoa</taxon>
        <taxon>Arthropoda</taxon>
        <taxon>Hexapoda</taxon>
        <taxon>Insecta</taxon>
        <taxon>Pterygota</taxon>
        <taxon>Neoptera</taxon>
        <taxon>Endopterygota</taxon>
        <taxon>Coleoptera</taxon>
        <taxon>Polyphaga</taxon>
        <taxon>Scarabaeiformia</taxon>
        <taxon>Scarabaeidae</taxon>
        <taxon>Rutelinae</taxon>
        <taxon>Popillia</taxon>
    </lineage>
</organism>
<sequence>MDGLRVDSSKSKSFAFFMTLLGIDPLRQTGLAFQAYATFVSIVTLLLLIVKIYFDILTNFDMHIMSIRTKTIGTVNTFVDAACNIVMSLPTLLLHKDHKLNVLADLNDVDIILGKYAKICPKQKYWQVIFNSIYFSILLGTHMYAWFNIEIFGFNFLLRASDTVQRYRISILVLYIYYALRQLQTKIILINTILVDGLNLYRFKNLPTASRQISSIMKVVEDVSKSHAKFTQTIGHFNQLFGWPIFLIFLSYITLFLLAYLTELSAISLQIGNYGMYLWLWSSMIYTMMYAALITSTCASISREASRTGDLAFFYYYQLDISEHLCDLLLTYCRLKHLIWCIAQVSSSQMAVPVLAATKARARVGEMKN</sequence>
<dbReference type="EMBL" id="JASPKY010000230">
    <property type="protein sequence ID" value="KAK9718201.1"/>
    <property type="molecule type" value="Genomic_DNA"/>
</dbReference>
<name>A0AAW1KHI8_POPJA</name>
<feature type="transmembrane region" description="Helical" evidence="1">
    <location>
        <begin position="274"/>
        <end position="293"/>
    </location>
</feature>